<gene>
    <name evidence="24" type="primary">DCL1</name>
    <name evidence="24" type="ORF">DL546_006323</name>
</gene>
<dbReference type="GO" id="GO:0005634">
    <property type="term" value="C:nucleus"/>
    <property type="evidence" value="ECO:0007669"/>
    <property type="project" value="TreeGrafter"/>
</dbReference>
<dbReference type="InterPro" id="IPR000999">
    <property type="entry name" value="RNase_III_dom"/>
</dbReference>
<dbReference type="CDD" id="cd18802">
    <property type="entry name" value="SF2_C_dicer"/>
    <property type="match status" value="1"/>
</dbReference>
<feature type="domain" description="Dicer dsRNA-binding fold" evidence="23">
    <location>
        <begin position="694"/>
        <end position="784"/>
    </location>
</feature>
<feature type="domain" description="DRBM" evidence="18">
    <location>
        <begin position="1496"/>
        <end position="1589"/>
    </location>
</feature>
<dbReference type="Pfam" id="PF00636">
    <property type="entry name" value="Ribonuclease_3"/>
    <property type="match status" value="2"/>
</dbReference>
<dbReference type="PANTHER" id="PTHR14950">
    <property type="entry name" value="DICER-RELATED"/>
    <property type="match status" value="1"/>
</dbReference>
<evidence type="ECO:0000256" key="17">
    <source>
        <dbReference type="PROSITE-ProRule" id="PRU00657"/>
    </source>
</evidence>
<dbReference type="PROSITE" id="PS51194">
    <property type="entry name" value="HELICASE_CTER"/>
    <property type="match status" value="1"/>
</dbReference>
<proteinExistence type="inferred from homology"/>
<accession>A0A420YG34</accession>
<keyword evidence="15" id="KW-0464">Manganese</keyword>
<evidence type="ECO:0000256" key="16">
    <source>
        <dbReference type="ARBA" id="ARBA00035116"/>
    </source>
</evidence>
<dbReference type="Pfam" id="PF04851">
    <property type="entry name" value="ResIII"/>
    <property type="match status" value="1"/>
</dbReference>
<dbReference type="FunFam" id="1.10.1520.10:FF:000015">
    <property type="entry name" value="Dicer-like protein 1"/>
    <property type="match status" value="1"/>
</dbReference>
<evidence type="ECO:0000259" key="20">
    <source>
        <dbReference type="PROSITE" id="PS50821"/>
    </source>
</evidence>
<feature type="domain" description="Helicase C-terminal" evidence="22">
    <location>
        <begin position="490"/>
        <end position="662"/>
    </location>
</feature>
<feature type="domain" description="RNase III" evidence="19">
    <location>
        <begin position="1102"/>
        <end position="1250"/>
    </location>
</feature>
<comment type="caution">
    <text evidence="24">The sequence shown here is derived from an EMBL/GenBank/DDBJ whole genome shotgun (WGS) entry which is preliminary data.</text>
</comment>
<dbReference type="PROSITE" id="PS50821">
    <property type="entry name" value="PAZ"/>
    <property type="match status" value="1"/>
</dbReference>
<keyword evidence="5" id="KW-0479">Metal-binding</keyword>
<sequence>MRPFKASGPAIVAMAHVSKQQARALRGFLGDMSLTTRRSINGSIPAQPPSVKTLAGRKHGEIDVSKPAHVSMPGVSFDVADEEEPDYESEEEGVKRWLVDAPHKPRKITEKKRADAAAFAVELEQNVKKFTNNDKTPLRDQEKSLAWLVRDFESEKIIANPRDYQIDLFEKAKLQNTIAVLDTGSGKTLIAALLLRWSIEKELEDRASRKKRRIAFFLVDKVALVFQQFAVLDCNLDYPAEKFCGETVVSMWNQQAWSDIFSKNEIIVCTAEILYQCLHHSYISMDQINLLIFDEAHHTKKNHPYAKIIKDFYIETERNTRYPRIFGMTASPVDAQVDVGQAAAELEGLLHSQIVTAANPEHLQWQMCRPNEVVVDYSRLMLPFKTHLYQTVEKLLGQNEIFRRALSYSRFASAELGSWCADRFWKLYFGINDLPKFEAKTEQSYLKMGSYDSDIEQSIGRVREAFRVVQIHSLGTLTLAECHLGMLSSKVSKLVHILEDKFADPKTTKRCLVFVQRRWTAMMLTDLFQQRGMTIPGLRVDALVGAGSGGDNTDYDAGSFRDQVMKLLKFKKGELNCLFTTSVAEEGLDIQDCNMIIRFDLYSTMIQYIQSRGRARQKNSDYIHMVEAGNAEQARRVRAIKSNEEILRRFCAALPENRKLTGNDFDVDFFLRKEKSHRQYTVPASGAKLTYKSALTCLANFTASLPHPSEVVYIPGYSVLSVQGGFQCEVTMPETSPVQSAQGRVQATKQVAKCSAAFEMCLMLIEGKYLDEYLRPIFTKQLPAMRNAHLSISSKKRAEYMMRTKPEMWSQLGIPNQLYVTVLTLAEPEALGCQSRPLLLLTRQPIPAIAKFPLFFAKDRSSGVCCTPVPTPVPVKDDDLATLTNFTLRIFLDVFSKDYDTTSEHLPYFFAPLKHGSGFSNPATTNAQGLIDWGMLEDVRKTGNSKSTGDEPEGYFQDKFLTDPWDGSRKLFIVRRSSDLKPTDRVPEGVNVSGQHRAWNKLEPDQKNIINFSVSLWSNTRNRFVWKQDQPVYEAQVLWIRRNLLDDNLGDEDVQFRKCFVILEPFNISPLPASIVSMAMNLPSILFKLESTLIALDACNALGLAAIEPSLALESFTKDSDNTEEHDVEQINFQGGMGNNYERLEFLGDTFLKMATTISIFTLLPDEDEFAYHVERMLLICNKNLFNNALENKIQEYIRSKSLNRRTWYPEGLTLRKGKKTDPASMHTLGDKSIADVCEALIGAAYLTAQKSNSVDLAVRAVTIMVNDPKHKVHSWPEYYSQYSPPEWQVSHPSPVQEDMARRISARLGYTFNHPRLLRCAFMHPSYPSRSYEKLPSYQRLEFLGDALLDMCSVAYLFHRFPGADPQWLTEHKMAMVSNKFLGCLSVALGFHKNVVSFSSALQSEIVSYVTDVTLALEKAQSDVVAAGLPKDEYPRNYWVDCLTPPKCLSDVVESYIGAIFVDSQYDFSVVQKFFDTHVLPYFTDMSAYDAFASNHPVTRISKLLSEKFQCSDWRLLVQEIGAATAVNEGDGKDNGTMSNGEAYDLVVGTRKVVAAVRVHGQTLAHGMASSGRQAKTIAAKKGLEELEGMEVEVFRSKFACDCGAGDAVAEGSTPV</sequence>
<evidence type="ECO:0000256" key="12">
    <source>
        <dbReference type="ARBA" id="ARBA00022842"/>
    </source>
</evidence>
<dbReference type="PROSITE" id="PS50137">
    <property type="entry name" value="DS_RBD"/>
    <property type="match status" value="1"/>
</dbReference>
<dbReference type="InterPro" id="IPR005034">
    <property type="entry name" value="Dicer_dimerisation"/>
</dbReference>
<dbReference type="InterPro" id="IPR036389">
    <property type="entry name" value="RNase_III_sf"/>
</dbReference>
<protein>
    <recommendedName>
        <fullName evidence="3">Dicer-like protein 1</fullName>
    </recommendedName>
</protein>
<dbReference type="GO" id="GO:0005737">
    <property type="term" value="C:cytoplasm"/>
    <property type="evidence" value="ECO:0007669"/>
    <property type="project" value="TreeGrafter"/>
</dbReference>
<dbReference type="PROSITE" id="PS51327">
    <property type="entry name" value="DICER_DSRBF"/>
    <property type="match status" value="1"/>
</dbReference>
<dbReference type="OrthoDB" id="416741at2759"/>
<keyword evidence="11" id="KW-0067">ATP-binding</keyword>
<evidence type="ECO:0000256" key="8">
    <source>
        <dbReference type="ARBA" id="ARBA00022801"/>
    </source>
</evidence>
<dbReference type="GO" id="GO:0046872">
    <property type="term" value="F:metal ion binding"/>
    <property type="evidence" value="ECO:0007669"/>
    <property type="project" value="UniProtKB-KW"/>
</dbReference>
<reference evidence="24 25" key="1">
    <citation type="submission" date="2018-08" db="EMBL/GenBank/DDBJ databases">
        <title>Draft genome of the lignicolous fungus Coniochaeta pulveracea.</title>
        <authorList>
            <person name="Borstlap C.J."/>
            <person name="De Witt R.N."/>
            <person name="Botha A."/>
            <person name="Volschenk H."/>
        </authorList>
    </citation>
    <scope>NUCLEOTIDE SEQUENCE [LARGE SCALE GENOMIC DNA]</scope>
    <source>
        <strain evidence="24 25">CAB683</strain>
    </source>
</reference>
<dbReference type="InterPro" id="IPR014720">
    <property type="entry name" value="dsRBD_dom"/>
</dbReference>
<dbReference type="GO" id="GO:0003723">
    <property type="term" value="F:RNA binding"/>
    <property type="evidence" value="ECO:0007669"/>
    <property type="project" value="UniProtKB-UniRule"/>
</dbReference>
<dbReference type="InterPro" id="IPR006935">
    <property type="entry name" value="Helicase/UvrB_N"/>
</dbReference>
<evidence type="ECO:0000259" key="23">
    <source>
        <dbReference type="PROSITE" id="PS51327"/>
    </source>
</evidence>
<feature type="domain" description="Helicase ATP-binding" evidence="21">
    <location>
        <begin position="168"/>
        <end position="350"/>
    </location>
</feature>
<dbReference type="GO" id="GO:0003677">
    <property type="term" value="F:DNA binding"/>
    <property type="evidence" value="ECO:0007669"/>
    <property type="project" value="InterPro"/>
</dbReference>
<dbReference type="SMART" id="SM00535">
    <property type="entry name" value="RIBOc"/>
    <property type="match status" value="2"/>
</dbReference>
<evidence type="ECO:0000256" key="5">
    <source>
        <dbReference type="ARBA" id="ARBA00022723"/>
    </source>
</evidence>
<keyword evidence="6" id="KW-0677">Repeat</keyword>
<evidence type="ECO:0000256" key="6">
    <source>
        <dbReference type="ARBA" id="ARBA00022737"/>
    </source>
</evidence>
<dbReference type="GO" id="GO:0005524">
    <property type="term" value="F:ATP binding"/>
    <property type="evidence" value="ECO:0007669"/>
    <property type="project" value="UniProtKB-KW"/>
</dbReference>
<comment type="similarity">
    <text evidence="16 17">Belongs to the helicase family. Dicer subfamily.</text>
</comment>
<dbReference type="Gene3D" id="1.10.1520.10">
    <property type="entry name" value="Ribonuclease III domain"/>
    <property type="match status" value="2"/>
</dbReference>
<keyword evidence="7" id="KW-0547">Nucleotide-binding</keyword>
<comment type="cofactor">
    <cofactor evidence="2">
        <name>Mg(2+)</name>
        <dbReference type="ChEBI" id="CHEBI:18420"/>
    </cofactor>
</comment>
<dbReference type="Gene3D" id="3.40.50.300">
    <property type="entry name" value="P-loop containing nucleotide triphosphate hydrolases"/>
    <property type="match status" value="2"/>
</dbReference>
<dbReference type="GO" id="GO:0051607">
    <property type="term" value="P:defense response to virus"/>
    <property type="evidence" value="ECO:0007669"/>
    <property type="project" value="UniProtKB-KW"/>
</dbReference>
<dbReference type="InterPro" id="IPR056755">
    <property type="entry name" value="DSRM_2"/>
</dbReference>
<dbReference type="SUPFAM" id="SSF52540">
    <property type="entry name" value="P-loop containing nucleoside triphosphate hydrolases"/>
    <property type="match status" value="1"/>
</dbReference>
<keyword evidence="8" id="KW-0378">Hydrolase</keyword>
<dbReference type="EMBL" id="QVQW01000012">
    <property type="protein sequence ID" value="RKU46780.1"/>
    <property type="molecule type" value="Genomic_DNA"/>
</dbReference>
<comment type="cofactor">
    <cofactor evidence="1">
        <name>Mn(2+)</name>
        <dbReference type="ChEBI" id="CHEBI:29035"/>
    </cofactor>
</comment>
<dbReference type="Pfam" id="PF00271">
    <property type="entry name" value="Helicase_C"/>
    <property type="match status" value="1"/>
</dbReference>
<dbReference type="InterPro" id="IPR027417">
    <property type="entry name" value="P-loop_NTPase"/>
</dbReference>
<dbReference type="InterPro" id="IPR001650">
    <property type="entry name" value="Helicase_C-like"/>
</dbReference>
<evidence type="ECO:0000256" key="14">
    <source>
        <dbReference type="ARBA" id="ARBA00023118"/>
    </source>
</evidence>
<dbReference type="PROSITE" id="PS00517">
    <property type="entry name" value="RNASE_3_1"/>
    <property type="match status" value="1"/>
</dbReference>
<dbReference type="GO" id="GO:0004525">
    <property type="term" value="F:ribonuclease III activity"/>
    <property type="evidence" value="ECO:0007669"/>
    <property type="project" value="InterPro"/>
</dbReference>
<dbReference type="Pfam" id="PF24995">
    <property type="entry name" value="DSRM_2"/>
    <property type="match status" value="1"/>
</dbReference>
<dbReference type="Pfam" id="PF03368">
    <property type="entry name" value="Dicer_dimer"/>
    <property type="match status" value="1"/>
</dbReference>
<dbReference type="GO" id="GO:0050688">
    <property type="term" value="P:regulation of defense response to virus"/>
    <property type="evidence" value="ECO:0007669"/>
    <property type="project" value="UniProtKB-KW"/>
</dbReference>
<keyword evidence="9" id="KW-0347">Helicase</keyword>
<evidence type="ECO:0000256" key="7">
    <source>
        <dbReference type="ARBA" id="ARBA00022741"/>
    </source>
</evidence>
<keyword evidence="10" id="KW-0862">Zinc</keyword>
<evidence type="ECO:0000313" key="25">
    <source>
        <dbReference type="Proteomes" id="UP000275385"/>
    </source>
</evidence>
<feature type="domain" description="RNase III" evidence="19">
    <location>
        <begin position="1301"/>
        <end position="1465"/>
    </location>
</feature>
<keyword evidence="12" id="KW-0460">Magnesium</keyword>
<organism evidence="24 25">
    <name type="scientific">Coniochaeta pulveracea</name>
    <dbReference type="NCBI Taxonomy" id="177199"/>
    <lineage>
        <taxon>Eukaryota</taxon>
        <taxon>Fungi</taxon>
        <taxon>Dikarya</taxon>
        <taxon>Ascomycota</taxon>
        <taxon>Pezizomycotina</taxon>
        <taxon>Sordariomycetes</taxon>
        <taxon>Sordariomycetidae</taxon>
        <taxon>Coniochaetales</taxon>
        <taxon>Coniochaetaceae</taxon>
        <taxon>Coniochaeta</taxon>
    </lineage>
</organism>
<name>A0A420YG34_9PEZI</name>
<keyword evidence="13 17" id="KW-0694">RNA-binding</keyword>
<dbReference type="FunFam" id="3.30.160.380:FF:000004">
    <property type="entry name" value="Dicer-like protein 1"/>
    <property type="match status" value="1"/>
</dbReference>
<dbReference type="Proteomes" id="UP000275385">
    <property type="component" value="Unassembled WGS sequence"/>
</dbReference>
<dbReference type="CDD" id="cd00593">
    <property type="entry name" value="RIBOc"/>
    <property type="match status" value="2"/>
</dbReference>
<evidence type="ECO:0000256" key="9">
    <source>
        <dbReference type="ARBA" id="ARBA00022806"/>
    </source>
</evidence>
<evidence type="ECO:0000256" key="10">
    <source>
        <dbReference type="ARBA" id="ARBA00022833"/>
    </source>
</evidence>
<dbReference type="PROSITE" id="PS51192">
    <property type="entry name" value="HELICASE_ATP_BIND_1"/>
    <property type="match status" value="1"/>
</dbReference>
<keyword evidence="25" id="KW-1185">Reference proteome</keyword>
<dbReference type="InterPro" id="IPR038248">
    <property type="entry name" value="Dicer_dimer_sf"/>
</dbReference>
<evidence type="ECO:0000259" key="18">
    <source>
        <dbReference type="PROSITE" id="PS50137"/>
    </source>
</evidence>
<dbReference type="PANTHER" id="PTHR14950:SF62">
    <property type="entry name" value="DICER-LIKE PROTEIN 1"/>
    <property type="match status" value="1"/>
</dbReference>
<evidence type="ECO:0000256" key="2">
    <source>
        <dbReference type="ARBA" id="ARBA00001946"/>
    </source>
</evidence>
<evidence type="ECO:0000256" key="11">
    <source>
        <dbReference type="ARBA" id="ARBA00022840"/>
    </source>
</evidence>
<evidence type="ECO:0000256" key="3">
    <source>
        <dbReference type="ARBA" id="ARBA00020797"/>
    </source>
</evidence>
<dbReference type="InterPro" id="IPR003100">
    <property type="entry name" value="PAZ_dom"/>
</dbReference>
<evidence type="ECO:0000256" key="4">
    <source>
        <dbReference type="ARBA" id="ARBA00022721"/>
    </source>
</evidence>
<dbReference type="Gene3D" id="3.30.160.380">
    <property type="entry name" value="Dicer dimerisation domain"/>
    <property type="match status" value="1"/>
</dbReference>
<evidence type="ECO:0000313" key="24">
    <source>
        <dbReference type="EMBL" id="RKU46780.1"/>
    </source>
</evidence>
<dbReference type="FunFam" id="3.40.50.300:FF:000628">
    <property type="entry name" value="Endoribonuclease Dicer"/>
    <property type="match status" value="1"/>
</dbReference>
<evidence type="ECO:0000256" key="1">
    <source>
        <dbReference type="ARBA" id="ARBA00001936"/>
    </source>
</evidence>
<dbReference type="SMART" id="SM00487">
    <property type="entry name" value="DEXDc"/>
    <property type="match status" value="1"/>
</dbReference>
<dbReference type="SMART" id="SM00490">
    <property type="entry name" value="HELICc"/>
    <property type="match status" value="1"/>
</dbReference>
<dbReference type="GO" id="GO:0030422">
    <property type="term" value="P:siRNA processing"/>
    <property type="evidence" value="ECO:0007669"/>
    <property type="project" value="TreeGrafter"/>
</dbReference>
<evidence type="ECO:0000259" key="19">
    <source>
        <dbReference type="PROSITE" id="PS50142"/>
    </source>
</evidence>
<keyword evidence="4" id="KW-0930">Antiviral protein</keyword>
<dbReference type="STRING" id="177199.A0A420YG34"/>
<dbReference type="InterPro" id="IPR014001">
    <property type="entry name" value="Helicase_ATP-bd"/>
</dbReference>
<dbReference type="GO" id="GO:0004386">
    <property type="term" value="F:helicase activity"/>
    <property type="evidence" value="ECO:0007669"/>
    <property type="project" value="UniProtKB-KW"/>
</dbReference>
<dbReference type="PROSITE" id="PS50142">
    <property type="entry name" value="RNASE_3_2"/>
    <property type="match status" value="2"/>
</dbReference>
<dbReference type="CDD" id="cd18034">
    <property type="entry name" value="DEXHc_dicer"/>
    <property type="match status" value="1"/>
</dbReference>
<evidence type="ECO:0000259" key="22">
    <source>
        <dbReference type="PROSITE" id="PS51194"/>
    </source>
</evidence>
<evidence type="ECO:0000256" key="13">
    <source>
        <dbReference type="ARBA" id="ARBA00022884"/>
    </source>
</evidence>
<evidence type="ECO:0000259" key="21">
    <source>
        <dbReference type="PROSITE" id="PS51192"/>
    </source>
</evidence>
<dbReference type="SUPFAM" id="SSF69065">
    <property type="entry name" value="RNase III domain-like"/>
    <property type="match status" value="2"/>
</dbReference>
<feature type="domain" description="PAZ" evidence="20">
    <location>
        <begin position="934"/>
        <end position="1070"/>
    </location>
</feature>
<evidence type="ECO:0000256" key="15">
    <source>
        <dbReference type="ARBA" id="ARBA00023211"/>
    </source>
</evidence>
<keyword evidence="14" id="KW-0051">Antiviral defense</keyword>